<proteinExistence type="predicted"/>
<dbReference type="PRINTS" id="PR01023">
    <property type="entry name" value="NAFLGMOTY"/>
</dbReference>
<dbReference type="Pfam" id="PF18393">
    <property type="entry name" value="MotY_N"/>
    <property type="match status" value="1"/>
</dbReference>
<dbReference type="SUPFAM" id="SSF103088">
    <property type="entry name" value="OmpA-like"/>
    <property type="match status" value="1"/>
</dbReference>
<evidence type="ECO:0000256" key="2">
    <source>
        <dbReference type="SAM" id="SignalP"/>
    </source>
</evidence>
<dbReference type="EMBL" id="JADINH010000107">
    <property type="protein sequence ID" value="MBO8415724.1"/>
    <property type="molecule type" value="Genomic_DNA"/>
</dbReference>
<evidence type="ECO:0000256" key="1">
    <source>
        <dbReference type="PROSITE-ProRule" id="PRU00473"/>
    </source>
</evidence>
<protein>
    <submittedName>
        <fullName evidence="4">OmpA family protein</fullName>
    </submittedName>
</protein>
<evidence type="ECO:0000313" key="4">
    <source>
        <dbReference type="EMBL" id="MBO8415724.1"/>
    </source>
</evidence>
<comment type="caution">
    <text evidence="4">The sequence shown here is derived from an EMBL/GenBank/DDBJ whole genome shotgun (WGS) entry which is preliminary data.</text>
</comment>
<reference evidence="4" key="1">
    <citation type="submission" date="2020-10" db="EMBL/GenBank/DDBJ databases">
        <authorList>
            <person name="Gilroy R."/>
        </authorList>
    </citation>
    <scope>NUCLEOTIDE SEQUENCE</scope>
    <source>
        <strain evidence="4">17213</strain>
    </source>
</reference>
<name>A0A9D9DC68_9GAMM</name>
<keyword evidence="2" id="KW-0732">Signal</keyword>
<gene>
    <name evidence="4" type="ORF">IAB19_05035</name>
</gene>
<evidence type="ECO:0000259" key="3">
    <source>
        <dbReference type="PROSITE" id="PS51123"/>
    </source>
</evidence>
<keyword evidence="1" id="KW-0472">Membrane</keyword>
<reference evidence="4" key="2">
    <citation type="journal article" date="2021" name="PeerJ">
        <title>Extensive microbial diversity within the chicken gut microbiome revealed by metagenomics and culture.</title>
        <authorList>
            <person name="Gilroy R."/>
            <person name="Ravi A."/>
            <person name="Getino M."/>
            <person name="Pursley I."/>
            <person name="Horton D.L."/>
            <person name="Alikhan N.F."/>
            <person name="Baker D."/>
            <person name="Gharbi K."/>
            <person name="Hall N."/>
            <person name="Watson M."/>
            <person name="Adriaenssens E.M."/>
            <person name="Foster-Nyarko E."/>
            <person name="Jarju S."/>
            <person name="Secka A."/>
            <person name="Antonio M."/>
            <person name="Oren A."/>
            <person name="Chaudhuri R.R."/>
            <person name="La Ragione R."/>
            <person name="Hildebrand F."/>
            <person name="Pallen M.J."/>
        </authorList>
    </citation>
    <scope>NUCLEOTIDE SEQUENCE</scope>
    <source>
        <strain evidence="4">17213</strain>
    </source>
</reference>
<dbReference type="InterPro" id="IPR036737">
    <property type="entry name" value="OmpA-like_sf"/>
</dbReference>
<accession>A0A9D9DC68</accession>
<dbReference type="AlphaFoldDB" id="A0A9D9DC68"/>
<dbReference type="PROSITE" id="PS51123">
    <property type="entry name" value="OMPA_2"/>
    <property type="match status" value="1"/>
</dbReference>
<sequence length="313" mass="34485">MFKSFKLMLLSAALLTAGAAGAQIRFEAPMSMAAHQLWSNQSSEISCVLSYAFPEYGRADFVLLSGPHHQLSMEIFPLLSLGTASQMRAVATPPAWKYSSDEEELGRIKLYAGFNPFFGDTVSWRILGALSKGNQVMLPFTDTKRLQGETVVPILSPMGFTKPFQEFLTCQGKLLSYGYKDVQMVAVHFADGGTSLTSASQQALSEQINYIKLDKSVNKIVIRAFAFEKDNSDDNLHLAKERAAAVRRLFTEAGIDGSMITEDAVADRQIALKDLSAAEREHTARAVIQLSRDPYKVNRSLEITMPDVGVETE</sequence>
<dbReference type="Proteomes" id="UP000823631">
    <property type="component" value="Unassembled WGS sequence"/>
</dbReference>
<evidence type="ECO:0000313" key="5">
    <source>
        <dbReference type="Proteomes" id="UP000823631"/>
    </source>
</evidence>
<feature type="signal peptide" evidence="2">
    <location>
        <begin position="1"/>
        <end position="22"/>
    </location>
</feature>
<dbReference type="GO" id="GO:0016020">
    <property type="term" value="C:membrane"/>
    <property type="evidence" value="ECO:0007669"/>
    <property type="project" value="UniProtKB-UniRule"/>
</dbReference>
<organism evidence="4 5">
    <name type="scientific">Candidatus Avisuccinivibrio stercorigallinarum</name>
    <dbReference type="NCBI Taxonomy" id="2840704"/>
    <lineage>
        <taxon>Bacteria</taxon>
        <taxon>Pseudomonadati</taxon>
        <taxon>Pseudomonadota</taxon>
        <taxon>Gammaproteobacteria</taxon>
        <taxon>Aeromonadales</taxon>
        <taxon>Succinivibrionaceae</taxon>
        <taxon>Succinivibrionaceae incertae sedis</taxon>
        <taxon>Candidatus Avisuccinivibrio</taxon>
    </lineage>
</organism>
<dbReference type="Pfam" id="PF00691">
    <property type="entry name" value="OmpA"/>
    <property type="match status" value="1"/>
</dbReference>
<dbReference type="Gene3D" id="3.30.1330.60">
    <property type="entry name" value="OmpA-like domain"/>
    <property type="match status" value="1"/>
</dbReference>
<feature type="chain" id="PRO_5038363571" evidence="2">
    <location>
        <begin position="23"/>
        <end position="313"/>
    </location>
</feature>
<dbReference type="Gene3D" id="2.60.40.2540">
    <property type="match status" value="1"/>
</dbReference>
<dbReference type="InterPro" id="IPR006665">
    <property type="entry name" value="OmpA-like"/>
</dbReference>
<feature type="domain" description="OmpA-like" evidence="3">
    <location>
        <begin position="177"/>
        <end position="294"/>
    </location>
</feature>
<dbReference type="InterPro" id="IPR041544">
    <property type="entry name" value="MotY_N"/>
</dbReference>